<dbReference type="SMART" id="SM00404">
    <property type="entry name" value="PTPc_motif"/>
    <property type="match status" value="1"/>
</dbReference>
<dbReference type="SMART" id="SM00194">
    <property type="entry name" value="PTPc"/>
    <property type="match status" value="1"/>
</dbReference>
<evidence type="ECO:0000259" key="3">
    <source>
        <dbReference type="PROSITE" id="PS50056"/>
    </source>
</evidence>
<dbReference type="PRINTS" id="PR00700">
    <property type="entry name" value="PRTYPHPHTASE"/>
</dbReference>
<dbReference type="eggNOG" id="KOG0789">
    <property type="taxonomic scope" value="Eukaryota"/>
</dbReference>
<dbReference type="PaxDb" id="2903-EOD38525"/>
<feature type="domain" description="Tyrosine-protein phosphatase" evidence="2">
    <location>
        <begin position="32"/>
        <end position="326"/>
    </location>
</feature>
<feature type="region of interest" description="Disordered" evidence="1">
    <location>
        <begin position="363"/>
        <end position="413"/>
    </location>
</feature>
<dbReference type="CDD" id="cd00047">
    <property type="entry name" value="PTPc"/>
    <property type="match status" value="1"/>
</dbReference>
<feature type="compositionally biased region" description="Basic and acidic residues" evidence="1">
    <location>
        <begin position="398"/>
        <end position="407"/>
    </location>
</feature>
<name>A0A0D3KRZ0_EMIH1</name>
<dbReference type="InterPro" id="IPR000387">
    <property type="entry name" value="Tyr_Pase_dom"/>
</dbReference>
<dbReference type="PANTHER" id="PTHR19134:SF449">
    <property type="entry name" value="TYROSINE-PROTEIN PHOSPHATASE 1"/>
    <property type="match status" value="1"/>
</dbReference>
<evidence type="ECO:0000313" key="4">
    <source>
        <dbReference type="EnsemblProtists" id="EOD38525"/>
    </source>
</evidence>
<dbReference type="Proteomes" id="UP000013827">
    <property type="component" value="Unassembled WGS sequence"/>
</dbReference>
<dbReference type="Gene3D" id="3.90.190.10">
    <property type="entry name" value="Protein tyrosine phosphatase superfamily"/>
    <property type="match status" value="1"/>
</dbReference>
<evidence type="ECO:0000259" key="2">
    <source>
        <dbReference type="PROSITE" id="PS50055"/>
    </source>
</evidence>
<dbReference type="GeneID" id="17283798"/>
<dbReference type="PROSITE" id="PS50056">
    <property type="entry name" value="TYR_PHOSPHATASE_2"/>
    <property type="match status" value="1"/>
</dbReference>
<dbReference type="SUPFAM" id="SSF52799">
    <property type="entry name" value="(Phosphotyrosine protein) phosphatases II"/>
    <property type="match status" value="1"/>
</dbReference>
<evidence type="ECO:0000313" key="5">
    <source>
        <dbReference type="Proteomes" id="UP000013827"/>
    </source>
</evidence>
<dbReference type="InterPro" id="IPR050348">
    <property type="entry name" value="Protein-Tyr_Phosphatase"/>
</dbReference>
<dbReference type="KEGG" id="ehx:EMIHUDRAFT_122221"/>
<sequence>MSGLENIIEEKLGRWRQQGEAAEYYALRNRGPYKPTVSHELNRFGGQMGPYVDALLDLQTVEYINASPIDNLGEEAPAFIATMCPKRSTFEHFWMMVWETGARVIVNLTHERDKVGSAPADKRERYWPPFDEVMERESRGWAVQVRTLGHESCESVAGLLRYAVELRGSASGGPPPSRGERTRVVVLYWYSRWRVTLPAAAARAARSALPLAHRHRNRLDFPASSSIGTRPFYANAENVLHLAVHLQQLLARGEPHWCVCHCSAGVGRTGTLIALLRVLQRLPALQSEAQLDGFVRTTIERMRERRLWMVKTDVEYALLYAATLLWLRRSRDKEFELSWQGDGGDDWGATALAISEALGPAASHLQEVRESGRKRGSSATGPHEGSGEESGGDNAIDNARDVQRYRDASLPAP</sequence>
<keyword evidence="5" id="KW-1185">Reference proteome</keyword>
<organism evidence="4 5">
    <name type="scientific">Emiliania huxleyi (strain CCMP1516)</name>
    <dbReference type="NCBI Taxonomy" id="280463"/>
    <lineage>
        <taxon>Eukaryota</taxon>
        <taxon>Haptista</taxon>
        <taxon>Haptophyta</taxon>
        <taxon>Prymnesiophyceae</taxon>
        <taxon>Isochrysidales</taxon>
        <taxon>Noelaerhabdaceae</taxon>
        <taxon>Emiliania</taxon>
    </lineage>
</organism>
<protein>
    <submittedName>
        <fullName evidence="4">Uncharacterized protein</fullName>
    </submittedName>
</protein>
<dbReference type="EnsemblProtists" id="EOD38525">
    <property type="protein sequence ID" value="EOD38525"/>
    <property type="gene ID" value="EMIHUDRAFT_122221"/>
</dbReference>
<dbReference type="InterPro" id="IPR003595">
    <property type="entry name" value="Tyr_Pase_cat"/>
</dbReference>
<feature type="domain" description="Tyrosine specific protein phosphatases" evidence="3">
    <location>
        <begin position="237"/>
        <end position="317"/>
    </location>
</feature>
<evidence type="ECO:0000256" key="1">
    <source>
        <dbReference type="SAM" id="MobiDB-lite"/>
    </source>
</evidence>
<dbReference type="AlphaFoldDB" id="A0A0D3KRZ0"/>
<accession>A0A0D3KRZ0</accession>
<dbReference type="GO" id="GO:0004725">
    <property type="term" value="F:protein tyrosine phosphatase activity"/>
    <property type="evidence" value="ECO:0007669"/>
    <property type="project" value="InterPro"/>
</dbReference>
<dbReference type="PANTHER" id="PTHR19134">
    <property type="entry name" value="RECEPTOR-TYPE TYROSINE-PROTEIN PHOSPHATASE"/>
    <property type="match status" value="1"/>
</dbReference>
<dbReference type="PROSITE" id="PS50055">
    <property type="entry name" value="TYR_PHOSPHATASE_PTP"/>
    <property type="match status" value="1"/>
</dbReference>
<dbReference type="STRING" id="2903.R1FHL4"/>
<dbReference type="Pfam" id="PF00102">
    <property type="entry name" value="Y_phosphatase"/>
    <property type="match status" value="1"/>
</dbReference>
<reference evidence="5" key="1">
    <citation type="journal article" date="2013" name="Nature">
        <title>Pan genome of the phytoplankton Emiliania underpins its global distribution.</title>
        <authorList>
            <person name="Read B.A."/>
            <person name="Kegel J."/>
            <person name="Klute M.J."/>
            <person name="Kuo A."/>
            <person name="Lefebvre S.C."/>
            <person name="Maumus F."/>
            <person name="Mayer C."/>
            <person name="Miller J."/>
            <person name="Monier A."/>
            <person name="Salamov A."/>
            <person name="Young J."/>
            <person name="Aguilar M."/>
            <person name="Claverie J.M."/>
            <person name="Frickenhaus S."/>
            <person name="Gonzalez K."/>
            <person name="Herman E.K."/>
            <person name="Lin Y.C."/>
            <person name="Napier J."/>
            <person name="Ogata H."/>
            <person name="Sarno A.F."/>
            <person name="Shmutz J."/>
            <person name="Schroeder D."/>
            <person name="de Vargas C."/>
            <person name="Verret F."/>
            <person name="von Dassow P."/>
            <person name="Valentin K."/>
            <person name="Van de Peer Y."/>
            <person name="Wheeler G."/>
            <person name="Dacks J.B."/>
            <person name="Delwiche C.F."/>
            <person name="Dyhrman S.T."/>
            <person name="Glockner G."/>
            <person name="John U."/>
            <person name="Richards T."/>
            <person name="Worden A.Z."/>
            <person name="Zhang X."/>
            <person name="Grigoriev I.V."/>
            <person name="Allen A.E."/>
            <person name="Bidle K."/>
            <person name="Borodovsky M."/>
            <person name="Bowler C."/>
            <person name="Brownlee C."/>
            <person name="Cock J.M."/>
            <person name="Elias M."/>
            <person name="Gladyshev V.N."/>
            <person name="Groth M."/>
            <person name="Guda C."/>
            <person name="Hadaegh A."/>
            <person name="Iglesias-Rodriguez M.D."/>
            <person name="Jenkins J."/>
            <person name="Jones B.M."/>
            <person name="Lawson T."/>
            <person name="Leese F."/>
            <person name="Lindquist E."/>
            <person name="Lobanov A."/>
            <person name="Lomsadze A."/>
            <person name="Malik S.B."/>
            <person name="Marsh M.E."/>
            <person name="Mackinder L."/>
            <person name="Mock T."/>
            <person name="Mueller-Roeber B."/>
            <person name="Pagarete A."/>
            <person name="Parker M."/>
            <person name="Probert I."/>
            <person name="Quesneville H."/>
            <person name="Raines C."/>
            <person name="Rensing S.A."/>
            <person name="Riano-Pachon D.M."/>
            <person name="Richier S."/>
            <person name="Rokitta S."/>
            <person name="Shiraiwa Y."/>
            <person name="Soanes D.M."/>
            <person name="van der Giezen M."/>
            <person name="Wahlund T.M."/>
            <person name="Williams B."/>
            <person name="Wilson W."/>
            <person name="Wolfe G."/>
            <person name="Wurch L.L."/>
        </authorList>
    </citation>
    <scope>NUCLEOTIDE SEQUENCE</scope>
</reference>
<dbReference type="InterPro" id="IPR029021">
    <property type="entry name" value="Prot-tyrosine_phosphatase-like"/>
</dbReference>
<proteinExistence type="predicted"/>
<dbReference type="InterPro" id="IPR000242">
    <property type="entry name" value="PTP_cat"/>
</dbReference>
<dbReference type="RefSeq" id="XP_005790954.1">
    <property type="nucleotide sequence ID" value="XM_005790897.1"/>
</dbReference>
<dbReference type="HOGENOM" id="CLU_668059_0_0_1"/>
<reference evidence="4" key="2">
    <citation type="submission" date="2024-10" db="UniProtKB">
        <authorList>
            <consortium name="EnsemblProtists"/>
        </authorList>
    </citation>
    <scope>IDENTIFICATION</scope>
</reference>